<organism evidence="1 2">
    <name type="scientific">Ilyodon furcidens</name>
    <name type="common">goldbreast splitfin</name>
    <dbReference type="NCBI Taxonomy" id="33524"/>
    <lineage>
        <taxon>Eukaryota</taxon>
        <taxon>Metazoa</taxon>
        <taxon>Chordata</taxon>
        <taxon>Craniata</taxon>
        <taxon>Vertebrata</taxon>
        <taxon>Euteleostomi</taxon>
        <taxon>Actinopterygii</taxon>
        <taxon>Neopterygii</taxon>
        <taxon>Teleostei</taxon>
        <taxon>Neoteleostei</taxon>
        <taxon>Acanthomorphata</taxon>
        <taxon>Ovalentaria</taxon>
        <taxon>Atherinomorphae</taxon>
        <taxon>Cyprinodontiformes</taxon>
        <taxon>Goodeidae</taxon>
        <taxon>Ilyodon</taxon>
    </lineage>
</organism>
<sequence>MEFALRVFQSESVWGENKHNMKICFFSFNNNNNNLDFIDLTMEKLSLTYPYREQCAAIVRCPGSIQGLRVLLTQSDRLCDLNQNTCGLSGTQMPCSLTIRPPLPLFTFSKQ</sequence>
<proteinExistence type="predicted"/>
<comment type="caution">
    <text evidence="1">The sequence shown here is derived from an EMBL/GenBank/DDBJ whole genome shotgun (WGS) entry which is preliminary data.</text>
</comment>
<evidence type="ECO:0000313" key="1">
    <source>
        <dbReference type="EMBL" id="MEQ2245675.1"/>
    </source>
</evidence>
<reference evidence="1 2" key="1">
    <citation type="submission" date="2021-06" db="EMBL/GenBank/DDBJ databases">
        <authorList>
            <person name="Palmer J.M."/>
        </authorList>
    </citation>
    <scope>NUCLEOTIDE SEQUENCE [LARGE SCALE GENOMIC DNA]</scope>
    <source>
        <strain evidence="2">if_2019</strain>
        <tissue evidence="1">Muscle</tissue>
    </source>
</reference>
<evidence type="ECO:0000313" key="2">
    <source>
        <dbReference type="Proteomes" id="UP001482620"/>
    </source>
</evidence>
<dbReference type="Proteomes" id="UP001482620">
    <property type="component" value="Unassembled WGS sequence"/>
</dbReference>
<accession>A0ABV0UML1</accession>
<gene>
    <name evidence="1" type="ORF">ILYODFUR_030387</name>
</gene>
<dbReference type="EMBL" id="JAHRIQ010074009">
    <property type="protein sequence ID" value="MEQ2245675.1"/>
    <property type="molecule type" value="Genomic_DNA"/>
</dbReference>
<keyword evidence="2" id="KW-1185">Reference proteome</keyword>
<protein>
    <submittedName>
        <fullName evidence="1">Uncharacterized protein</fullName>
    </submittedName>
</protein>
<name>A0ABV0UML1_9TELE</name>